<keyword evidence="3" id="KW-1185">Reference proteome</keyword>
<reference evidence="2" key="2">
    <citation type="submission" date="2020-05" db="EMBL/GenBank/DDBJ databases">
        <authorList>
            <person name="Kim H.-S."/>
            <person name="Proctor R.H."/>
            <person name="Brown D.W."/>
        </authorList>
    </citation>
    <scope>NUCLEOTIDE SEQUENCE</scope>
    <source>
        <strain evidence="2">NRRL 45417</strain>
    </source>
</reference>
<feature type="region of interest" description="Disordered" evidence="1">
    <location>
        <begin position="493"/>
        <end position="599"/>
    </location>
</feature>
<evidence type="ECO:0000256" key="1">
    <source>
        <dbReference type="SAM" id="MobiDB-lite"/>
    </source>
</evidence>
<feature type="compositionally biased region" description="Polar residues" evidence="1">
    <location>
        <begin position="567"/>
        <end position="591"/>
    </location>
</feature>
<dbReference type="AlphaFoldDB" id="A0A8H4SUS8"/>
<comment type="caution">
    <text evidence="2">The sequence shown here is derived from an EMBL/GenBank/DDBJ whole genome shotgun (WGS) entry which is preliminary data.</text>
</comment>
<name>A0A8H4SUS8_9HYPO</name>
<reference evidence="2" key="1">
    <citation type="journal article" date="2020" name="BMC Genomics">
        <title>Correction to: Identification and distribution of gene clusters required for synthesis of sphingolipid metabolism inhibitors in diverse species of the filamentous fungus Fusarium.</title>
        <authorList>
            <person name="Kim H.S."/>
            <person name="Lohmar J.M."/>
            <person name="Busman M."/>
            <person name="Brown D.W."/>
            <person name="Naumann T.A."/>
            <person name="Divon H.H."/>
            <person name="Lysoe E."/>
            <person name="Uhlig S."/>
            <person name="Proctor R.H."/>
        </authorList>
    </citation>
    <scope>NUCLEOTIDE SEQUENCE</scope>
    <source>
        <strain evidence="2">NRRL 45417</strain>
    </source>
</reference>
<dbReference type="Proteomes" id="UP000604273">
    <property type="component" value="Unassembled WGS sequence"/>
</dbReference>
<accession>A0A8H4SUS8</accession>
<evidence type="ECO:0000313" key="3">
    <source>
        <dbReference type="Proteomes" id="UP000604273"/>
    </source>
</evidence>
<protein>
    <submittedName>
        <fullName evidence="2">Uncharacterized protein</fullName>
    </submittedName>
</protein>
<organism evidence="2 3">
    <name type="scientific">Fusarium gaditjirri</name>
    <dbReference type="NCBI Taxonomy" id="282569"/>
    <lineage>
        <taxon>Eukaryota</taxon>
        <taxon>Fungi</taxon>
        <taxon>Dikarya</taxon>
        <taxon>Ascomycota</taxon>
        <taxon>Pezizomycotina</taxon>
        <taxon>Sordariomycetes</taxon>
        <taxon>Hypocreomycetidae</taxon>
        <taxon>Hypocreales</taxon>
        <taxon>Nectriaceae</taxon>
        <taxon>Fusarium</taxon>
        <taxon>Fusarium nisikadoi species complex</taxon>
    </lineage>
</organism>
<feature type="compositionally biased region" description="Basic residues" evidence="1">
    <location>
        <begin position="529"/>
        <end position="539"/>
    </location>
</feature>
<sequence>MLHEVGEERLEDMRVAAPGKAEGLLYGDDPGPQPPDQLAAGEEGIDVLLITLRGAGVSWREGLARWRAVEDVDQSTLEDTLKVTPVGYHLIYRPGQHADVGVVGLVGLDGIDIAVHGTQDREACLLRAAGNASSPREAVEERVFVLPHSASGLASPRSSDLIIRYPGQGMGFMLGDAAHHPTGQILGVVSVRVDAAGLAGAGVHGVGEGESMCRHQRRPVEGDASLQPTAGVHVDKHADIAWSHGDPVEASVGAEEGCAADADVVSGLASEQRPDEDELCDAVGHGECDGVEERARLDQLAAEVCRQDAVLTGARTWRSMGAGDVGKVDEILRDAGCWEMRLVSEVDRLWPAVSAIRWRRGTVLDVGGMPHHGVGVLVTAQGCGGRAEGAGGVMAMEQTSTVAQSRAAECPPLSQSLKSEEEMRKWVTGAGALVCKPRGEVMKLQRQTIFPKHAAEQTVSSKHPSPYHICDPVPITQQHQTATDDFKHISASLSSSAQPNRRLRTHQRQPASKRATEQTTSPKHISVTHQRKRSSKRTTKSTISPKHTSAPAFLQARNRTDDFKHMSASSSKRATTQPISSNINTSQNDSNQDPDHISRDKHISTINSVSKIARPVVSRPPQQTLLDFDAMMPSENAASPGQPTTTGPQIVMAIHSDAGQLRNTVETVPAHGTQAIHQVPNLKDLNRALLKAASRFPDKPGAGDIRSIEEACQPEGQPIQASYHTLLVTNTPSSVEALGEAHNEAKVKQADRIIVLLNLNKSGDDYLGQATAYWEDYVAGSDGCEAMHSELLAYEMNEEVSDQPGFVDSLRGRRLCDELIRLQDDARGNKELTFITIRGPNDIGSNPLGMFTVSPHHESYRNGAGEGDIPLHCIKALSVLQRSDVPLRIMMEGDGSERGRVAEFVSGRIAHRVDVEELVRDEARGLVVGETLSAQEPLPGREV</sequence>
<dbReference type="EMBL" id="JABFAI010000336">
    <property type="protein sequence ID" value="KAF4946108.1"/>
    <property type="molecule type" value="Genomic_DNA"/>
</dbReference>
<proteinExistence type="predicted"/>
<gene>
    <name evidence="2" type="ORF">FGADI_11437</name>
</gene>
<evidence type="ECO:0000313" key="2">
    <source>
        <dbReference type="EMBL" id="KAF4946108.1"/>
    </source>
</evidence>